<dbReference type="NCBIfam" id="NF011654">
    <property type="entry name" value="PRK15072.1"/>
    <property type="match status" value="1"/>
</dbReference>
<dbReference type="InterPro" id="IPR013342">
    <property type="entry name" value="Mandelate_racemase_C"/>
</dbReference>
<dbReference type="SFLD" id="SFLDS00001">
    <property type="entry name" value="Enolase"/>
    <property type="match status" value="1"/>
</dbReference>
<dbReference type="RefSeq" id="WP_274683887.1">
    <property type="nucleotide sequence ID" value="NZ_JAKNBA010000054.1"/>
</dbReference>
<dbReference type="GO" id="GO:0009063">
    <property type="term" value="P:amino acid catabolic process"/>
    <property type="evidence" value="ECO:0007669"/>
    <property type="project" value="InterPro"/>
</dbReference>
<reference evidence="2" key="1">
    <citation type="submission" date="2022-02" db="EMBL/GenBank/DDBJ databases">
        <title>Emergence and expansion in Europe of a Vibrio aestuarianus clonal complex pathogenic for oysters.</title>
        <authorList>
            <person name="Mesnil A."/>
            <person name="Travers M.-A."/>
        </authorList>
    </citation>
    <scope>NUCLEOTIDE SEQUENCE</scope>
    <source>
        <strain evidence="2">19_064_11T1</strain>
    </source>
</reference>
<dbReference type="GO" id="GO:0016052">
    <property type="term" value="P:carbohydrate catabolic process"/>
    <property type="evidence" value="ECO:0007669"/>
    <property type="project" value="UniProtKB-ARBA"/>
</dbReference>
<dbReference type="InterPro" id="IPR029017">
    <property type="entry name" value="Enolase-like_N"/>
</dbReference>
<dbReference type="AlphaFoldDB" id="A0A9X4F0H9"/>
<evidence type="ECO:0000313" key="3">
    <source>
        <dbReference type="Proteomes" id="UP001140979"/>
    </source>
</evidence>
<dbReference type="InterPro" id="IPR029065">
    <property type="entry name" value="Enolase_C-like"/>
</dbReference>
<dbReference type="InterPro" id="IPR034593">
    <property type="entry name" value="DgoD-like"/>
</dbReference>
<name>A0A9X4F0H9_9VIBR</name>
<dbReference type="SFLD" id="SFLDG00033">
    <property type="entry name" value="mannonate_dehydratase"/>
    <property type="match status" value="1"/>
</dbReference>
<dbReference type="SUPFAM" id="SSF51604">
    <property type="entry name" value="Enolase C-terminal domain-like"/>
    <property type="match status" value="1"/>
</dbReference>
<dbReference type="InterPro" id="IPR034589">
    <property type="entry name" value="D-mannonate_dehydratase-like"/>
</dbReference>
<sequence>MKITNAKVIVCSPGRNFVTLKIETDEGIYGVGDATVNGRELVVAKYLEEYIIPSLIGRDASRIEDIWQFFFRGYYWKKGVIDMSALAAVDMALWDIKAKAAGMPLYQLLGGKSREYVNVYTHVNGETVEDVLEAFEAAKAKGYKFIRIQCGVPGLAKTYGVAKKGEAYEPANASLPDEQVWDTNKYFNSVENVFKAVREKYGYDIELLTDVHHRLTPIEAARLGKMLEPYRLFWMEDATPIDNQESFKLIRQHTTTKLAVGEVTSSVYDVKDLIINQLVDYVRTTVVHGGGITHVKQIANLASLYQVKTGFHGATDLSPITMGCALHLGTAINNFGIQEHMAHCEVTESVFTHAYKFDNGTFQPGEIPGHGVDINEELAAQYPYKKASLPVNRLEDGTLHPW</sequence>
<dbReference type="Pfam" id="PF13378">
    <property type="entry name" value="MR_MLE_C"/>
    <property type="match status" value="1"/>
</dbReference>
<gene>
    <name evidence="2" type="ORF">L9W94_18400</name>
</gene>
<evidence type="ECO:0000313" key="2">
    <source>
        <dbReference type="EMBL" id="MDE1244070.1"/>
    </source>
</evidence>
<dbReference type="Proteomes" id="UP001140979">
    <property type="component" value="Unassembled WGS sequence"/>
</dbReference>
<dbReference type="InterPro" id="IPR036849">
    <property type="entry name" value="Enolase-like_C_sf"/>
</dbReference>
<protein>
    <submittedName>
        <fullName evidence="2">D-galactonate dehydratase family protein</fullName>
    </submittedName>
</protein>
<dbReference type="GO" id="GO:0008927">
    <property type="term" value="F:mannonate dehydratase activity"/>
    <property type="evidence" value="ECO:0007669"/>
    <property type="project" value="UniProtKB-ARBA"/>
</dbReference>
<proteinExistence type="predicted"/>
<dbReference type="InterPro" id="IPR013341">
    <property type="entry name" value="Mandelate_racemase_N_dom"/>
</dbReference>
<evidence type="ECO:0000259" key="1">
    <source>
        <dbReference type="SMART" id="SM00922"/>
    </source>
</evidence>
<feature type="domain" description="Mandelate racemase/muconate lactonizing enzyme C-terminal" evidence="1">
    <location>
        <begin position="128"/>
        <end position="257"/>
    </location>
</feature>
<accession>A0A9X4F0H9</accession>
<dbReference type="GO" id="GO:0000287">
    <property type="term" value="F:magnesium ion binding"/>
    <property type="evidence" value="ECO:0007669"/>
    <property type="project" value="UniProtKB-ARBA"/>
</dbReference>
<dbReference type="SUPFAM" id="SSF54826">
    <property type="entry name" value="Enolase N-terminal domain-like"/>
    <property type="match status" value="1"/>
</dbReference>
<comment type="caution">
    <text evidence="2">The sequence shown here is derived from an EMBL/GenBank/DDBJ whole genome shotgun (WGS) entry which is preliminary data.</text>
</comment>
<dbReference type="InterPro" id="IPR018110">
    <property type="entry name" value="Mandel_Rmase/mucon_lact_enz_CS"/>
</dbReference>
<dbReference type="PROSITE" id="PS00908">
    <property type="entry name" value="MR_MLE_1"/>
    <property type="match status" value="1"/>
</dbReference>
<organism evidence="2 3">
    <name type="scientific">Vibrio aestuarianus</name>
    <dbReference type="NCBI Taxonomy" id="28171"/>
    <lineage>
        <taxon>Bacteria</taxon>
        <taxon>Pseudomonadati</taxon>
        <taxon>Pseudomonadota</taxon>
        <taxon>Gammaproteobacteria</taxon>
        <taxon>Vibrionales</taxon>
        <taxon>Vibrionaceae</taxon>
        <taxon>Vibrio</taxon>
    </lineage>
</organism>
<dbReference type="EMBL" id="JAKNBA010000054">
    <property type="protein sequence ID" value="MDE1244070.1"/>
    <property type="molecule type" value="Genomic_DNA"/>
</dbReference>
<dbReference type="Gene3D" id="3.20.20.120">
    <property type="entry name" value="Enolase-like C-terminal domain"/>
    <property type="match status" value="1"/>
</dbReference>
<dbReference type="SMART" id="SM00922">
    <property type="entry name" value="MR_MLE"/>
    <property type="match status" value="1"/>
</dbReference>
<dbReference type="Pfam" id="PF02746">
    <property type="entry name" value="MR_MLE_N"/>
    <property type="match status" value="1"/>
</dbReference>
<dbReference type="PANTHER" id="PTHR48080">
    <property type="entry name" value="D-GALACTONATE DEHYDRATASE-RELATED"/>
    <property type="match status" value="1"/>
</dbReference>
<dbReference type="PANTHER" id="PTHR48080:SF6">
    <property type="entry name" value="STARVATION-SENSING PROTEIN RSPA"/>
    <property type="match status" value="1"/>
</dbReference>
<dbReference type="NCBIfam" id="NF043051">
    <property type="entry name" value="ManoateDhtManD"/>
    <property type="match status" value="1"/>
</dbReference>
<dbReference type="Gene3D" id="3.30.390.10">
    <property type="entry name" value="Enolase-like, N-terminal domain"/>
    <property type="match status" value="1"/>
</dbReference>